<dbReference type="EMBL" id="CVQH01013780">
    <property type="protein sequence ID" value="CRK22220.1"/>
    <property type="molecule type" value="Genomic_DNA"/>
</dbReference>
<reference evidence="1 2" key="1">
    <citation type="submission" date="2015-05" db="EMBL/GenBank/DDBJ databases">
        <authorList>
            <person name="Wang D.B."/>
            <person name="Wang M."/>
        </authorList>
    </citation>
    <scope>NUCLEOTIDE SEQUENCE [LARGE SCALE GENOMIC DNA]</scope>
    <source>
        <strain evidence="1">VL1</strain>
    </source>
</reference>
<keyword evidence="2" id="KW-1185">Reference proteome</keyword>
<dbReference type="Proteomes" id="UP000044602">
    <property type="component" value="Unassembled WGS sequence"/>
</dbReference>
<evidence type="ECO:0000313" key="1">
    <source>
        <dbReference type="EMBL" id="CRK22220.1"/>
    </source>
</evidence>
<gene>
    <name evidence="1" type="ORF">BN1708_013347</name>
</gene>
<evidence type="ECO:0000313" key="2">
    <source>
        <dbReference type="Proteomes" id="UP000044602"/>
    </source>
</evidence>
<accession>A0A0G4LKL5</accession>
<proteinExistence type="predicted"/>
<dbReference type="AlphaFoldDB" id="A0A0G4LKL5"/>
<sequence>MVEDKLESSMLLLSSSDEPLSEETDSLDDGVPLLNALDGSMLETEPLLVGIIALAPDCEDAMADDAGSLDKVSLLGFWAIPEASPVELDHMIGALDGSALCLLALDRTTSAEEVAVTLGEMDTLLEDSLVNSVWLGKGVGSSEQPPPTSHLAPMKRFRWRWPKIRFEESPSRSKN</sequence>
<protein>
    <submittedName>
        <fullName evidence="1">Uncharacterized protein</fullName>
    </submittedName>
</protein>
<organism evidence="1 2">
    <name type="scientific">Verticillium longisporum</name>
    <name type="common">Verticillium dahliae var. longisporum</name>
    <dbReference type="NCBI Taxonomy" id="100787"/>
    <lineage>
        <taxon>Eukaryota</taxon>
        <taxon>Fungi</taxon>
        <taxon>Dikarya</taxon>
        <taxon>Ascomycota</taxon>
        <taxon>Pezizomycotina</taxon>
        <taxon>Sordariomycetes</taxon>
        <taxon>Hypocreomycetidae</taxon>
        <taxon>Glomerellales</taxon>
        <taxon>Plectosphaerellaceae</taxon>
        <taxon>Verticillium</taxon>
    </lineage>
</organism>
<name>A0A0G4LKL5_VERLO</name>